<sequence>MTENSSSKINETVSWVGRWTFVLAAAGSAVGLGNIWGFPYKAGTEGGGAFVLIYLLCILAVGLPIMMAEIMIGRRARKSPVNAMKIAAIDSGQSGKWQAVGWGGLISGILILSFYSVIAGICLNYIFISAFPNPEISSLTQFNEVTSSPLKLMFWHSIFIFLNILIISAGVISGIERMVRLLMPMLFILMMVMVINAMINGDFAKGLNFLFAPDFSQVDATTFLRAMGQAFFSLSLGMGSIMCYGAYMPQEENIFKTSLTVAGLDTVIAILAGLAIFPIIFAYGLEPGEGPGLVFISLLSVFVDMPLGNILGPAFFALLSIAALSSAISLLEPSVAYFEEEKIASRFSSALILGLSAWFIGIGSVLSFNDWSELEFIGGLNFLDSIDYLANQFLMPIGGMMVAIFAGWFFKPDLALEEFSGIQFYIFQVWRFFIKFVSPLLVATVFIYQLAS</sequence>
<proteinExistence type="predicted"/>
<comment type="subcellular location">
    <subcellularLocation>
        <location evidence="1">Membrane</location>
        <topology evidence="1">Multi-pass membrane protein</topology>
    </subcellularLocation>
</comment>
<evidence type="ECO:0000256" key="4">
    <source>
        <dbReference type="ARBA" id="ARBA00022989"/>
    </source>
</evidence>
<dbReference type="PRINTS" id="PR00176">
    <property type="entry name" value="NANEUSMPORT"/>
</dbReference>
<feature type="transmembrane region" description="Helical" evidence="6">
    <location>
        <begin position="310"/>
        <end position="331"/>
    </location>
</feature>
<organism evidence="7 8">
    <name type="scientific">SAR86 cluster bacterium</name>
    <dbReference type="NCBI Taxonomy" id="2030880"/>
    <lineage>
        <taxon>Bacteria</taxon>
        <taxon>Pseudomonadati</taxon>
        <taxon>Pseudomonadota</taxon>
        <taxon>Gammaproteobacteria</taxon>
        <taxon>SAR86 cluster</taxon>
    </lineage>
</organism>
<gene>
    <name evidence="7" type="ORF">DBW98_03085</name>
</gene>
<feature type="transmembrane region" description="Helical" evidence="6">
    <location>
        <begin position="432"/>
        <end position="451"/>
    </location>
</feature>
<dbReference type="InterPro" id="IPR047218">
    <property type="entry name" value="YocR/YhdH-like"/>
</dbReference>
<keyword evidence="2" id="KW-0813">Transport</keyword>
<dbReference type="InterPro" id="IPR000175">
    <property type="entry name" value="Na/ntran_symport"/>
</dbReference>
<dbReference type="NCBIfam" id="NF037979">
    <property type="entry name" value="Na_transp"/>
    <property type="match status" value="1"/>
</dbReference>
<protein>
    <submittedName>
        <fullName evidence="7">Sodium-dependent transporter</fullName>
    </submittedName>
</protein>
<evidence type="ECO:0000256" key="1">
    <source>
        <dbReference type="ARBA" id="ARBA00004141"/>
    </source>
</evidence>
<dbReference type="PANTHER" id="PTHR42948">
    <property type="entry name" value="TRANSPORTER"/>
    <property type="match status" value="1"/>
</dbReference>
<dbReference type="EMBL" id="QOPC01000014">
    <property type="protein sequence ID" value="RCL38042.1"/>
    <property type="molecule type" value="Genomic_DNA"/>
</dbReference>
<evidence type="ECO:0000313" key="7">
    <source>
        <dbReference type="EMBL" id="RCL38042.1"/>
    </source>
</evidence>
<keyword evidence="3 6" id="KW-0812">Transmembrane</keyword>
<feature type="transmembrane region" description="Helical" evidence="6">
    <location>
        <begin position="179"/>
        <end position="199"/>
    </location>
</feature>
<dbReference type="AlphaFoldDB" id="A0A368BMF4"/>
<dbReference type="SUPFAM" id="SSF161070">
    <property type="entry name" value="SNF-like"/>
    <property type="match status" value="1"/>
</dbReference>
<comment type="caution">
    <text evidence="7">The sequence shown here is derived from an EMBL/GenBank/DDBJ whole genome shotgun (WGS) entry which is preliminary data.</text>
</comment>
<name>A0A368BMF4_9GAMM</name>
<dbReference type="PROSITE" id="PS50267">
    <property type="entry name" value="NA_NEUROTRAN_SYMP_3"/>
    <property type="match status" value="1"/>
</dbReference>
<dbReference type="InterPro" id="IPR037272">
    <property type="entry name" value="SNS_sf"/>
</dbReference>
<feature type="transmembrane region" description="Helical" evidence="6">
    <location>
        <begin position="259"/>
        <end position="285"/>
    </location>
</feature>
<evidence type="ECO:0000256" key="3">
    <source>
        <dbReference type="ARBA" id="ARBA00022692"/>
    </source>
</evidence>
<dbReference type="Proteomes" id="UP000253032">
    <property type="component" value="Unassembled WGS sequence"/>
</dbReference>
<evidence type="ECO:0000256" key="2">
    <source>
        <dbReference type="ARBA" id="ARBA00022448"/>
    </source>
</evidence>
<feature type="transmembrane region" description="Helical" evidence="6">
    <location>
        <begin position="343"/>
        <end position="368"/>
    </location>
</feature>
<evidence type="ECO:0000256" key="6">
    <source>
        <dbReference type="SAM" id="Phobius"/>
    </source>
</evidence>
<evidence type="ECO:0000256" key="5">
    <source>
        <dbReference type="ARBA" id="ARBA00023136"/>
    </source>
</evidence>
<feature type="transmembrane region" description="Helical" evidence="6">
    <location>
        <begin position="152"/>
        <end position="172"/>
    </location>
</feature>
<dbReference type="CDD" id="cd10336">
    <property type="entry name" value="SLC6sbd_Tyt1-Like"/>
    <property type="match status" value="1"/>
</dbReference>
<feature type="transmembrane region" description="Helical" evidence="6">
    <location>
        <begin position="99"/>
        <end position="132"/>
    </location>
</feature>
<dbReference type="GO" id="GO:0016020">
    <property type="term" value="C:membrane"/>
    <property type="evidence" value="ECO:0007669"/>
    <property type="project" value="UniProtKB-SubCell"/>
</dbReference>
<reference evidence="7 8" key="1">
    <citation type="journal article" date="2018" name="Microbiome">
        <title>Fine metagenomic profile of the Mediterranean stratified and mixed water columns revealed by assembly and recruitment.</title>
        <authorList>
            <person name="Haro-Moreno J.M."/>
            <person name="Lopez-Perez M."/>
            <person name="De La Torre J.R."/>
            <person name="Picazo A."/>
            <person name="Camacho A."/>
            <person name="Rodriguez-Valera F."/>
        </authorList>
    </citation>
    <scope>NUCLEOTIDE SEQUENCE [LARGE SCALE GENOMIC DNA]</scope>
    <source>
        <strain evidence="7">MED-G84</strain>
    </source>
</reference>
<feature type="transmembrane region" description="Helical" evidence="6">
    <location>
        <begin position="226"/>
        <end position="247"/>
    </location>
</feature>
<keyword evidence="5 6" id="KW-0472">Membrane</keyword>
<feature type="transmembrane region" description="Helical" evidence="6">
    <location>
        <begin position="388"/>
        <end position="411"/>
    </location>
</feature>
<feature type="transmembrane region" description="Helical" evidence="6">
    <location>
        <begin position="21"/>
        <end position="39"/>
    </location>
</feature>
<evidence type="ECO:0000313" key="8">
    <source>
        <dbReference type="Proteomes" id="UP000253032"/>
    </source>
</evidence>
<keyword evidence="4 6" id="KW-1133">Transmembrane helix</keyword>
<dbReference type="PANTHER" id="PTHR42948:SF1">
    <property type="entry name" value="TRANSPORTER"/>
    <property type="match status" value="1"/>
</dbReference>
<feature type="transmembrane region" description="Helical" evidence="6">
    <location>
        <begin position="51"/>
        <end position="72"/>
    </location>
</feature>
<accession>A0A368BMF4</accession>
<dbReference type="Pfam" id="PF00209">
    <property type="entry name" value="SNF"/>
    <property type="match status" value="2"/>
</dbReference>